<dbReference type="AlphaFoldDB" id="A0A1H1G6T3"/>
<dbReference type="Proteomes" id="UP000255421">
    <property type="component" value="Unassembled WGS sequence"/>
</dbReference>
<organism evidence="4 5">
    <name type="scientific">Halopelagius longus</name>
    <dbReference type="NCBI Taxonomy" id="1236180"/>
    <lineage>
        <taxon>Archaea</taxon>
        <taxon>Methanobacteriati</taxon>
        <taxon>Methanobacteriota</taxon>
        <taxon>Stenosarchaea group</taxon>
        <taxon>Halobacteria</taxon>
        <taxon>Halobacteriales</taxon>
        <taxon>Haloferacaceae</taxon>
    </lineage>
</organism>
<proteinExistence type="predicted"/>
<feature type="region of interest" description="Disordered" evidence="1">
    <location>
        <begin position="251"/>
        <end position="271"/>
    </location>
</feature>
<evidence type="ECO:0000259" key="2">
    <source>
        <dbReference type="PROSITE" id="PS50093"/>
    </source>
</evidence>
<evidence type="ECO:0000313" key="3">
    <source>
        <dbReference type="EMBL" id="RDI69808.1"/>
    </source>
</evidence>
<evidence type="ECO:0000313" key="6">
    <source>
        <dbReference type="Proteomes" id="UP000255421"/>
    </source>
</evidence>
<feature type="compositionally biased region" description="Polar residues" evidence="1">
    <location>
        <begin position="532"/>
        <end position="560"/>
    </location>
</feature>
<feature type="compositionally biased region" description="Low complexity" evidence="1">
    <location>
        <begin position="451"/>
        <end position="531"/>
    </location>
</feature>
<name>A0A1H1G6T3_9EURY</name>
<feature type="domain" description="PKD" evidence="2">
    <location>
        <begin position="70"/>
        <end position="162"/>
    </location>
</feature>
<protein>
    <recommendedName>
        <fullName evidence="2">PKD domain-containing protein</fullName>
    </recommendedName>
</protein>
<feature type="compositionally biased region" description="Low complexity" evidence="1">
    <location>
        <begin position="394"/>
        <end position="429"/>
    </location>
</feature>
<dbReference type="RefSeq" id="WP_092539046.1">
    <property type="nucleotide sequence ID" value="NZ_FNKQ01000005.1"/>
</dbReference>
<dbReference type="PROSITE" id="PS50093">
    <property type="entry name" value="PKD"/>
    <property type="match status" value="1"/>
</dbReference>
<dbReference type="InterPro" id="IPR013783">
    <property type="entry name" value="Ig-like_fold"/>
</dbReference>
<dbReference type="CDD" id="cd00146">
    <property type="entry name" value="PKD"/>
    <property type="match status" value="1"/>
</dbReference>
<dbReference type="SUPFAM" id="SSF49299">
    <property type="entry name" value="PKD domain"/>
    <property type="match status" value="1"/>
</dbReference>
<sequence length="619" mass="63005">MTRSPFAGKLAPLLVAVVVVLSAVSLPVAAASATADGGDATFGQVTTADAAEANETQNTTDADDSAESDSFDISLGSDKTFKIGETPRLQAESSGGTGYVSYSWNHDVDGTYAQESDDGTALQFDSVVVPGTYTVTVSATDDTGQTVSDTVNVTVTREFADAQRLESGQEVSGDDIDGAYSIEAEEGEAIGIVTGGGMREAILYDRNGQQIRSITRGPDTAMQGTIADYSGKYYVAITSSSDNHAELTAYTRSQEASESNDDRSQAAELGANSDATGILTGSDAVDWYAVEAGEGTLNVSAELSVNALYQGDFGLQIYTADGRPIGTIEPSGMSDTNETYAYGGGGTFSAEQSAQISEAGTYYVRVARPDTERTYNVGFTEYDLTVDATEPADDSSSSSPSTATETETATETSTTTATETATEAPNETEVPSTTETAASDSSQTDPDDSTDSSASSSSDSSASSSSDSSASSSSDSSDSSDSSASSSSDSSDSSASSSFDSSDSSASSSFDSSDSSASSSSDSSDSASSSSTPEQTDTATSTPTENATQTPTEGSSASAQPTTAEDTPASTPDATPTPNSTTESTEETTTAASDSNGSGTGLSGFIRQVMSLFGRLVQP</sequence>
<evidence type="ECO:0000313" key="4">
    <source>
        <dbReference type="EMBL" id="SDR08901.1"/>
    </source>
</evidence>
<dbReference type="InterPro" id="IPR035986">
    <property type="entry name" value="PKD_dom_sf"/>
</dbReference>
<dbReference type="EMBL" id="QQST01000003">
    <property type="protein sequence ID" value="RDI69808.1"/>
    <property type="molecule type" value="Genomic_DNA"/>
</dbReference>
<dbReference type="Proteomes" id="UP000199289">
    <property type="component" value="Unassembled WGS sequence"/>
</dbReference>
<reference evidence="3 6" key="3">
    <citation type="submission" date="2018-07" db="EMBL/GenBank/DDBJ databases">
        <title>Genome sequence of extremly halophilic archaeon Halopelagius longus strain BC12-B1.</title>
        <authorList>
            <person name="Zhang X."/>
        </authorList>
    </citation>
    <scope>NUCLEOTIDE SEQUENCE [LARGE SCALE GENOMIC DNA]</scope>
    <source>
        <strain evidence="3 6">BC12-B1</strain>
    </source>
</reference>
<gene>
    <name evidence="3" type="ORF">DWB78_16795</name>
    <name evidence="4" type="ORF">SAMN05216278_3558</name>
</gene>
<feature type="region of interest" description="Disordered" evidence="1">
    <location>
        <begin position="387"/>
        <end position="603"/>
    </location>
</feature>
<keyword evidence="6" id="KW-1185">Reference proteome</keyword>
<dbReference type="Gene3D" id="2.60.120.380">
    <property type="match status" value="1"/>
</dbReference>
<reference evidence="5" key="1">
    <citation type="submission" date="2016-10" db="EMBL/GenBank/DDBJ databases">
        <authorList>
            <person name="Varghese N."/>
            <person name="Submissions S."/>
        </authorList>
    </citation>
    <scope>NUCLEOTIDE SEQUENCE [LARGE SCALE GENOMIC DNA]</scope>
    <source>
        <strain evidence="5">CGMCC 1.12397</strain>
    </source>
</reference>
<feature type="compositionally biased region" description="Low complexity" evidence="1">
    <location>
        <begin position="561"/>
        <end position="593"/>
    </location>
</feature>
<evidence type="ECO:0000256" key="1">
    <source>
        <dbReference type="SAM" id="MobiDB-lite"/>
    </source>
</evidence>
<evidence type="ECO:0000313" key="5">
    <source>
        <dbReference type="Proteomes" id="UP000199289"/>
    </source>
</evidence>
<accession>A0A1H1G6T3</accession>
<dbReference type="Gene3D" id="2.60.40.10">
    <property type="entry name" value="Immunoglobulins"/>
    <property type="match status" value="1"/>
</dbReference>
<dbReference type="EMBL" id="FNKQ01000005">
    <property type="protein sequence ID" value="SDR08901.1"/>
    <property type="molecule type" value="Genomic_DNA"/>
</dbReference>
<dbReference type="InterPro" id="IPR000601">
    <property type="entry name" value="PKD_dom"/>
</dbReference>
<reference evidence="4" key="2">
    <citation type="submission" date="2016-10" db="EMBL/GenBank/DDBJ databases">
        <authorList>
            <person name="de Groot N.N."/>
        </authorList>
    </citation>
    <scope>NUCLEOTIDE SEQUENCE [LARGE SCALE GENOMIC DNA]</scope>
    <source>
        <strain evidence="4">CGMCC 1.12397</strain>
    </source>
</reference>
<dbReference type="OrthoDB" id="384955at2157"/>